<dbReference type="InterPro" id="IPR038332">
    <property type="entry name" value="PPE_sf"/>
</dbReference>
<gene>
    <name evidence="2" type="ORF">ACFS2C_00540</name>
</gene>
<keyword evidence="3" id="KW-1185">Reference proteome</keyword>
<feature type="region of interest" description="Disordered" evidence="1">
    <location>
        <begin position="368"/>
        <end position="393"/>
    </location>
</feature>
<reference evidence="3" key="1">
    <citation type="journal article" date="2019" name="Int. J. Syst. Evol. Microbiol.">
        <title>The Global Catalogue of Microorganisms (GCM) 10K type strain sequencing project: providing services to taxonomists for standard genome sequencing and annotation.</title>
        <authorList>
            <consortium name="The Broad Institute Genomics Platform"/>
            <consortium name="The Broad Institute Genome Sequencing Center for Infectious Disease"/>
            <person name="Wu L."/>
            <person name="Ma J."/>
        </authorList>
    </citation>
    <scope>NUCLEOTIDE SEQUENCE [LARGE SCALE GENOMIC DNA]</scope>
    <source>
        <strain evidence="3">IBRC-M 10906</strain>
    </source>
</reference>
<protein>
    <submittedName>
        <fullName evidence="2">WXG100 family type VII secretion target</fullName>
    </submittedName>
</protein>
<dbReference type="EMBL" id="JBHUOF010000001">
    <property type="protein sequence ID" value="MFD2797881.1"/>
    <property type="molecule type" value="Genomic_DNA"/>
</dbReference>
<organism evidence="2 3">
    <name type="scientific">Prauserella oleivorans</name>
    <dbReference type="NCBI Taxonomy" id="1478153"/>
    <lineage>
        <taxon>Bacteria</taxon>
        <taxon>Bacillati</taxon>
        <taxon>Actinomycetota</taxon>
        <taxon>Actinomycetes</taxon>
        <taxon>Pseudonocardiales</taxon>
        <taxon>Pseudonocardiaceae</taxon>
        <taxon>Prauserella</taxon>
    </lineage>
</organism>
<dbReference type="Proteomes" id="UP001597478">
    <property type="component" value="Unassembled WGS sequence"/>
</dbReference>
<dbReference type="Gene3D" id="1.20.1260.20">
    <property type="entry name" value="PPE superfamily"/>
    <property type="match status" value="1"/>
</dbReference>
<proteinExistence type="predicted"/>
<evidence type="ECO:0000313" key="2">
    <source>
        <dbReference type="EMBL" id="MFD2797881.1"/>
    </source>
</evidence>
<dbReference type="SUPFAM" id="SSF140453">
    <property type="entry name" value="EsxAB dimer-like"/>
    <property type="match status" value="1"/>
</dbReference>
<evidence type="ECO:0000256" key="1">
    <source>
        <dbReference type="SAM" id="MobiDB-lite"/>
    </source>
</evidence>
<dbReference type="RefSeq" id="WP_377387211.1">
    <property type="nucleotide sequence ID" value="NZ_JBHSAN010000008.1"/>
</dbReference>
<evidence type="ECO:0000313" key="3">
    <source>
        <dbReference type="Proteomes" id="UP001597478"/>
    </source>
</evidence>
<accession>A0ABW5W2T2</accession>
<name>A0ABW5W2T2_9PSEU</name>
<dbReference type="InterPro" id="IPR036689">
    <property type="entry name" value="ESAT-6-like_sf"/>
</dbReference>
<comment type="caution">
    <text evidence="2">The sequence shown here is derived from an EMBL/GenBank/DDBJ whole genome shotgun (WGS) entry which is preliminary data.</text>
</comment>
<sequence length="393" mass="40548">MAEVQDVTGDIELNADSDGSFGDWAGGMVENTPGLKTVSSGVDTVTNIWKGLPEDPDAVDIAMHAGNVASDAAGFVAECATEAASAVLDPVGWLVENGLDMVLHLVTPLQDLLHQVTGDGPRLGEAAEDFTSIGDGLVSYSEEFVRVTDEALQGWQGDASQAARRSLATFAQGIQGVATSAGGVSRVLKISSMIMQVVEAVIKAIITELVSWLIWIWLPALATSIASFGASVAAAMSASVAKAAATFSRVTAKMGKLGKLLDQILEFFRKFGSNMVKLGKKLGVEETGGFANQLASKGDDILRKVADPAIGKAGVLKEAVTESLKSGGNAASQEVIGIDVTNPDAGNGIQVGKTINDVTGKVIDHGTDVKSVTDGGELGSGASAEETEDQLKM</sequence>